<dbReference type="Gene3D" id="1.10.10.10">
    <property type="entry name" value="Winged helix-like DNA-binding domain superfamily/Winged helix DNA-binding domain"/>
    <property type="match status" value="1"/>
</dbReference>
<evidence type="ECO:0000256" key="3">
    <source>
        <dbReference type="ARBA" id="ARBA00023082"/>
    </source>
</evidence>
<evidence type="ECO:0000256" key="4">
    <source>
        <dbReference type="ARBA" id="ARBA00023163"/>
    </source>
</evidence>
<dbReference type="PANTHER" id="PTHR43133">
    <property type="entry name" value="RNA POLYMERASE ECF-TYPE SIGMA FACTO"/>
    <property type="match status" value="1"/>
</dbReference>
<keyword evidence="2" id="KW-0805">Transcription regulation</keyword>
<dbReference type="Pfam" id="PF04542">
    <property type="entry name" value="Sigma70_r2"/>
    <property type="match status" value="1"/>
</dbReference>
<evidence type="ECO:0000313" key="8">
    <source>
        <dbReference type="Proteomes" id="UP001379235"/>
    </source>
</evidence>
<dbReference type="SUPFAM" id="SSF88659">
    <property type="entry name" value="Sigma3 and sigma4 domains of RNA polymerase sigma factors"/>
    <property type="match status" value="1"/>
</dbReference>
<name>A0ABU8S9A3_9SPHN</name>
<dbReference type="SUPFAM" id="SSF88946">
    <property type="entry name" value="Sigma2 domain of RNA polymerase sigma factors"/>
    <property type="match status" value="1"/>
</dbReference>
<dbReference type="Gene3D" id="1.10.1740.10">
    <property type="match status" value="1"/>
</dbReference>
<dbReference type="Proteomes" id="UP001379235">
    <property type="component" value="Unassembled WGS sequence"/>
</dbReference>
<evidence type="ECO:0000256" key="1">
    <source>
        <dbReference type="ARBA" id="ARBA00010641"/>
    </source>
</evidence>
<dbReference type="InterPro" id="IPR036388">
    <property type="entry name" value="WH-like_DNA-bd_sf"/>
</dbReference>
<keyword evidence="3" id="KW-0731">Sigma factor</keyword>
<protein>
    <submittedName>
        <fullName evidence="7">Sigma-70 family RNA polymerase sigma factor</fullName>
    </submittedName>
</protein>
<dbReference type="NCBIfam" id="TIGR02937">
    <property type="entry name" value="sigma70-ECF"/>
    <property type="match status" value="1"/>
</dbReference>
<reference evidence="7 8" key="1">
    <citation type="submission" date="2024-03" db="EMBL/GenBank/DDBJ databases">
        <authorList>
            <person name="Jo J.-H."/>
        </authorList>
    </citation>
    <scope>NUCLEOTIDE SEQUENCE [LARGE SCALE GENOMIC DNA]</scope>
    <source>
        <strain evidence="7 8">AS3R-12</strain>
    </source>
</reference>
<accession>A0ABU8S9A3</accession>
<keyword evidence="4" id="KW-0804">Transcription</keyword>
<dbReference type="InterPro" id="IPR014284">
    <property type="entry name" value="RNA_pol_sigma-70_dom"/>
</dbReference>
<sequence>MTTRIELADAITRIAKGDRKALEFVYRATSAKLFGICLRISGDRGEAEDALQDVYVNLWNAAGRFDAARASPVSWLAVFARNRTIDRLRRRRRLDASAPLEAAEHVADAAPLAEDALLAGEENARIHTCLETLEERQRGVIRTAFFDGVTYADLAARQDVPLGTVKSWVRRGLARLKQCLDA</sequence>
<dbReference type="InterPro" id="IPR039425">
    <property type="entry name" value="RNA_pol_sigma-70-like"/>
</dbReference>
<evidence type="ECO:0000259" key="6">
    <source>
        <dbReference type="Pfam" id="PF08281"/>
    </source>
</evidence>
<dbReference type="RefSeq" id="WP_339967227.1">
    <property type="nucleotide sequence ID" value="NZ_JBBHJY010000005.1"/>
</dbReference>
<organism evidence="7 8">
    <name type="scientific">Novosphingobium aquae</name>
    <dbReference type="NCBI Taxonomy" id="3133435"/>
    <lineage>
        <taxon>Bacteria</taxon>
        <taxon>Pseudomonadati</taxon>
        <taxon>Pseudomonadota</taxon>
        <taxon>Alphaproteobacteria</taxon>
        <taxon>Sphingomonadales</taxon>
        <taxon>Sphingomonadaceae</taxon>
        <taxon>Novosphingobium</taxon>
    </lineage>
</organism>
<dbReference type="PANTHER" id="PTHR43133:SF62">
    <property type="entry name" value="RNA POLYMERASE SIGMA FACTOR SIGZ"/>
    <property type="match status" value="1"/>
</dbReference>
<evidence type="ECO:0000313" key="7">
    <source>
        <dbReference type="EMBL" id="MEJ6010530.1"/>
    </source>
</evidence>
<gene>
    <name evidence="7" type="ORF">WG900_11455</name>
</gene>
<dbReference type="EMBL" id="JBBHJY010000005">
    <property type="protein sequence ID" value="MEJ6010530.1"/>
    <property type="molecule type" value="Genomic_DNA"/>
</dbReference>
<feature type="domain" description="RNA polymerase sigma factor 70 region 4 type 2" evidence="6">
    <location>
        <begin position="125"/>
        <end position="176"/>
    </location>
</feature>
<evidence type="ECO:0000259" key="5">
    <source>
        <dbReference type="Pfam" id="PF04542"/>
    </source>
</evidence>
<dbReference type="Pfam" id="PF08281">
    <property type="entry name" value="Sigma70_r4_2"/>
    <property type="match status" value="1"/>
</dbReference>
<evidence type="ECO:0000256" key="2">
    <source>
        <dbReference type="ARBA" id="ARBA00023015"/>
    </source>
</evidence>
<proteinExistence type="inferred from homology"/>
<feature type="domain" description="RNA polymerase sigma-70 region 2" evidence="5">
    <location>
        <begin position="26"/>
        <end position="93"/>
    </location>
</feature>
<dbReference type="InterPro" id="IPR013249">
    <property type="entry name" value="RNA_pol_sigma70_r4_t2"/>
</dbReference>
<comment type="caution">
    <text evidence="7">The sequence shown here is derived from an EMBL/GenBank/DDBJ whole genome shotgun (WGS) entry which is preliminary data.</text>
</comment>
<comment type="similarity">
    <text evidence="1">Belongs to the sigma-70 factor family. ECF subfamily.</text>
</comment>
<dbReference type="InterPro" id="IPR007627">
    <property type="entry name" value="RNA_pol_sigma70_r2"/>
</dbReference>
<dbReference type="InterPro" id="IPR013325">
    <property type="entry name" value="RNA_pol_sigma_r2"/>
</dbReference>
<dbReference type="CDD" id="cd06171">
    <property type="entry name" value="Sigma70_r4"/>
    <property type="match status" value="1"/>
</dbReference>
<dbReference type="InterPro" id="IPR013324">
    <property type="entry name" value="RNA_pol_sigma_r3/r4-like"/>
</dbReference>
<keyword evidence="8" id="KW-1185">Reference proteome</keyword>